<keyword evidence="2" id="KW-1185">Reference proteome</keyword>
<protein>
    <submittedName>
        <fullName evidence="1">Uncharacterized protein</fullName>
    </submittedName>
</protein>
<comment type="caution">
    <text evidence="1">The sequence shown here is derived from an EMBL/GenBank/DDBJ whole genome shotgun (WGS) entry which is preliminary data.</text>
</comment>
<dbReference type="EMBL" id="JAVHNR010000004">
    <property type="protein sequence ID" value="KAK6345165.1"/>
    <property type="molecule type" value="Genomic_DNA"/>
</dbReference>
<gene>
    <name evidence="1" type="ORF">TWF718_007092</name>
</gene>
<sequence length="231" mass="26014">MDAEPVTQAFAEGINMILDRGISLIQWGDQVHLHWGYPATLAVYDFAIEDSRLEEAVDILKTANIGFIPVAPYLDTTVYGVLRKKGFFFIHRLDQKSFPTRLHLIPGSLVHLSIHHADLLPSPFGPAQGLYLPKLPDFCVSLIRCIEDYAADSPDTFLAERSLHVMLAAAIYKEPGVDGKIYVVEQDTESEEDFRARQKTALQEIEAWELAEDDEPYRPKMIQFLLSGSIP</sequence>
<organism evidence="1 2">
    <name type="scientific">Orbilia javanica</name>
    <dbReference type="NCBI Taxonomy" id="47235"/>
    <lineage>
        <taxon>Eukaryota</taxon>
        <taxon>Fungi</taxon>
        <taxon>Dikarya</taxon>
        <taxon>Ascomycota</taxon>
        <taxon>Pezizomycotina</taxon>
        <taxon>Orbiliomycetes</taxon>
        <taxon>Orbiliales</taxon>
        <taxon>Orbiliaceae</taxon>
        <taxon>Orbilia</taxon>
    </lineage>
</organism>
<accession>A0AAN8MT11</accession>
<name>A0AAN8MT11_9PEZI</name>
<dbReference type="AlphaFoldDB" id="A0AAN8MT11"/>
<evidence type="ECO:0000313" key="2">
    <source>
        <dbReference type="Proteomes" id="UP001313282"/>
    </source>
</evidence>
<proteinExistence type="predicted"/>
<dbReference type="Proteomes" id="UP001313282">
    <property type="component" value="Unassembled WGS sequence"/>
</dbReference>
<reference evidence="1 2" key="1">
    <citation type="submission" date="2019-10" db="EMBL/GenBank/DDBJ databases">
        <authorList>
            <person name="Palmer J.M."/>
        </authorList>
    </citation>
    <scope>NUCLEOTIDE SEQUENCE [LARGE SCALE GENOMIC DNA]</scope>
    <source>
        <strain evidence="1 2">TWF718</strain>
    </source>
</reference>
<evidence type="ECO:0000313" key="1">
    <source>
        <dbReference type="EMBL" id="KAK6345165.1"/>
    </source>
</evidence>